<dbReference type="AlphaFoldDB" id="A0AAV5TZG6"/>
<accession>A0AAV5TZG6</accession>
<dbReference type="InterPro" id="IPR002083">
    <property type="entry name" value="MATH/TRAF_dom"/>
</dbReference>
<evidence type="ECO:0000259" key="3">
    <source>
        <dbReference type="PROSITE" id="PS50144"/>
    </source>
</evidence>
<reference evidence="4" key="1">
    <citation type="submission" date="2023-10" db="EMBL/GenBank/DDBJ databases">
        <title>Genome assembly of Pristionchus species.</title>
        <authorList>
            <person name="Yoshida K."/>
            <person name="Sommer R.J."/>
        </authorList>
    </citation>
    <scope>NUCLEOTIDE SEQUENCE</scope>
    <source>
        <strain evidence="4">RS0144</strain>
    </source>
</reference>
<dbReference type="Pfam" id="PF22486">
    <property type="entry name" value="MATH_2"/>
    <property type="match status" value="1"/>
</dbReference>
<feature type="region of interest" description="Disordered" evidence="1">
    <location>
        <begin position="16"/>
        <end position="43"/>
    </location>
</feature>
<proteinExistence type="predicted"/>
<name>A0AAV5TZG6_9BILA</name>
<dbReference type="SUPFAM" id="SSF54695">
    <property type="entry name" value="POZ domain"/>
    <property type="match status" value="1"/>
</dbReference>
<dbReference type="PANTHER" id="PTHR47022">
    <property type="entry name" value="BTB AND MATH DOMAIN-CONTAINING PROTEIN 36-RELATED"/>
    <property type="match status" value="1"/>
</dbReference>
<protein>
    <recommendedName>
        <fullName evidence="6">BTB domain-containing protein</fullName>
    </recommendedName>
</protein>
<dbReference type="EMBL" id="BTSX01000005">
    <property type="protein sequence ID" value="GMS99958.1"/>
    <property type="molecule type" value="Genomic_DNA"/>
</dbReference>
<dbReference type="CDD" id="cd18186">
    <property type="entry name" value="BTB_POZ_ZBTB_KLHL-like"/>
    <property type="match status" value="1"/>
</dbReference>
<dbReference type="CDD" id="cd00121">
    <property type="entry name" value="MATH"/>
    <property type="match status" value="1"/>
</dbReference>
<dbReference type="Pfam" id="PF00651">
    <property type="entry name" value="BTB"/>
    <property type="match status" value="1"/>
</dbReference>
<comment type="caution">
    <text evidence="4">The sequence shown here is derived from an EMBL/GenBank/DDBJ whole genome shotgun (WGS) entry which is preliminary data.</text>
</comment>
<dbReference type="InterPro" id="IPR000210">
    <property type="entry name" value="BTB/POZ_dom"/>
</dbReference>
<dbReference type="PROSITE" id="PS50097">
    <property type="entry name" value="BTB"/>
    <property type="match status" value="1"/>
</dbReference>
<dbReference type="Gene3D" id="2.60.210.10">
    <property type="entry name" value="Apoptosis, Tumor Necrosis Factor Receptor Associated Protein 2, Chain A"/>
    <property type="match status" value="1"/>
</dbReference>
<organism evidence="4 5">
    <name type="scientific">Pristionchus entomophagus</name>
    <dbReference type="NCBI Taxonomy" id="358040"/>
    <lineage>
        <taxon>Eukaryota</taxon>
        <taxon>Metazoa</taxon>
        <taxon>Ecdysozoa</taxon>
        <taxon>Nematoda</taxon>
        <taxon>Chromadorea</taxon>
        <taxon>Rhabditida</taxon>
        <taxon>Rhabditina</taxon>
        <taxon>Diplogasteromorpha</taxon>
        <taxon>Diplogasteroidea</taxon>
        <taxon>Neodiplogasteridae</taxon>
        <taxon>Pristionchus</taxon>
    </lineage>
</organism>
<feature type="domain" description="MATH" evidence="3">
    <location>
        <begin position="42"/>
        <end position="170"/>
    </location>
</feature>
<evidence type="ECO:0000313" key="4">
    <source>
        <dbReference type="EMBL" id="GMS99958.1"/>
    </source>
</evidence>
<dbReference type="Gene3D" id="3.30.710.10">
    <property type="entry name" value="Potassium Channel Kv1.1, Chain A"/>
    <property type="match status" value="1"/>
</dbReference>
<evidence type="ECO:0000259" key="2">
    <source>
        <dbReference type="PROSITE" id="PS50097"/>
    </source>
</evidence>
<dbReference type="InterPro" id="IPR011333">
    <property type="entry name" value="SKP1/BTB/POZ_sf"/>
</dbReference>
<feature type="domain" description="BTB" evidence="2">
    <location>
        <begin position="195"/>
        <end position="262"/>
    </location>
</feature>
<evidence type="ECO:0000313" key="5">
    <source>
        <dbReference type="Proteomes" id="UP001432027"/>
    </source>
</evidence>
<dbReference type="Proteomes" id="UP001432027">
    <property type="component" value="Unassembled WGS sequence"/>
</dbReference>
<keyword evidence="5" id="KW-1185">Reference proteome</keyword>
<dbReference type="SUPFAM" id="SSF49599">
    <property type="entry name" value="TRAF domain-like"/>
    <property type="match status" value="1"/>
</dbReference>
<evidence type="ECO:0008006" key="6">
    <source>
        <dbReference type="Google" id="ProtNLM"/>
    </source>
</evidence>
<dbReference type="PANTHER" id="PTHR47022:SF1">
    <property type="entry name" value="BTB AND MATH DOMAIN-CONTAINING PROTEIN 36-RELATED"/>
    <property type="match status" value="1"/>
</dbReference>
<feature type="non-terminal residue" evidence="4">
    <location>
        <position position="1"/>
    </location>
</feature>
<gene>
    <name evidence="4" type="ORF">PENTCL1PPCAC_22133</name>
</gene>
<dbReference type="SMART" id="SM00225">
    <property type="entry name" value="BTB"/>
    <property type="match status" value="1"/>
</dbReference>
<dbReference type="InterPro" id="IPR008974">
    <property type="entry name" value="TRAF-like"/>
</dbReference>
<dbReference type="PROSITE" id="PS50144">
    <property type="entry name" value="MATH"/>
    <property type="match status" value="1"/>
</dbReference>
<sequence length="363" mass="41607">IFSIFAMVGTRKRQASTSVDNLRKKGRSFKPPSNRPEPETSQETIKWEIDGVSTINDHGKNSPTVTLKGIKWYIRVRSEISDRTQNENNLSVYIYCQEKNKLDVWYADVIATLKLINRRDGTKNKIENFSYRFNHDLTNSGYASFIKMADLLSPAQGFISGNMIKIEATITVLKVRGLQSAPTLYDFSAPMENFSNGILVVGGKKLHISKQILAINSPVFEALFFHDFKEAKQDEIELQDVEYDEFVELLNVLYTADKEINPTNCSIVLKMADRFQIKSVMKRVEHFLCTCYQYPDFSFATRLKLADEYNLYEAQHGVLLKLTKLNDITALKNQRDYIPLSDTMKLLVTDIQLKLQSKDARPV</sequence>
<evidence type="ECO:0000256" key="1">
    <source>
        <dbReference type="SAM" id="MobiDB-lite"/>
    </source>
</evidence>